<dbReference type="PROSITE" id="PS50109">
    <property type="entry name" value="HIS_KIN"/>
    <property type="match status" value="1"/>
</dbReference>
<gene>
    <name evidence="8" type="ORF">DN745_08750</name>
</gene>
<evidence type="ECO:0000313" key="9">
    <source>
        <dbReference type="Proteomes" id="UP000249799"/>
    </source>
</evidence>
<dbReference type="SUPFAM" id="SSF55874">
    <property type="entry name" value="ATPase domain of HSP90 chaperone/DNA topoisomerase II/histidine kinase"/>
    <property type="match status" value="1"/>
</dbReference>
<dbReference type="InterPro" id="IPR003594">
    <property type="entry name" value="HATPase_dom"/>
</dbReference>
<feature type="region of interest" description="Disordered" evidence="7">
    <location>
        <begin position="1"/>
        <end position="31"/>
    </location>
</feature>
<dbReference type="GO" id="GO:0005524">
    <property type="term" value="F:ATP binding"/>
    <property type="evidence" value="ECO:0007669"/>
    <property type="project" value="UniProtKB-KW"/>
</dbReference>
<evidence type="ECO:0000256" key="5">
    <source>
        <dbReference type="ARBA" id="ARBA00022777"/>
    </source>
</evidence>
<evidence type="ECO:0000256" key="3">
    <source>
        <dbReference type="ARBA" id="ARBA00022679"/>
    </source>
</evidence>
<accession>A0A2Z4FKC7</accession>
<evidence type="ECO:0000256" key="2">
    <source>
        <dbReference type="ARBA" id="ARBA00012438"/>
    </source>
</evidence>
<evidence type="ECO:0000313" key="8">
    <source>
        <dbReference type="EMBL" id="AWV89421.1"/>
    </source>
</evidence>
<feature type="compositionally biased region" description="Basic and acidic residues" evidence="7">
    <location>
        <begin position="8"/>
        <end position="17"/>
    </location>
</feature>
<dbReference type="InterPro" id="IPR005467">
    <property type="entry name" value="His_kinase_dom"/>
</dbReference>
<keyword evidence="4" id="KW-0547">Nucleotide-binding</keyword>
<dbReference type="InterPro" id="IPR036890">
    <property type="entry name" value="HATPase_C_sf"/>
</dbReference>
<dbReference type="GO" id="GO:0005886">
    <property type="term" value="C:plasma membrane"/>
    <property type="evidence" value="ECO:0007669"/>
    <property type="project" value="TreeGrafter"/>
</dbReference>
<comment type="catalytic activity">
    <reaction evidence="1">
        <text>ATP + protein L-histidine = ADP + protein N-phospho-L-histidine.</text>
        <dbReference type="EC" id="2.7.13.3"/>
    </reaction>
</comment>
<evidence type="ECO:0000256" key="6">
    <source>
        <dbReference type="ARBA" id="ARBA00022840"/>
    </source>
</evidence>
<proteinExistence type="predicted"/>
<organism evidence="8 9">
    <name type="scientific">Bradymonas sediminis</name>
    <dbReference type="NCBI Taxonomy" id="1548548"/>
    <lineage>
        <taxon>Bacteria</taxon>
        <taxon>Deltaproteobacteria</taxon>
        <taxon>Bradymonadales</taxon>
        <taxon>Bradymonadaceae</taxon>
        <taxon>Bradymonas</taxon>
    </lineage>
</organism>
<evidence type="ECO:0000256" key="7">
    <source>
        <dbReference type="SAM" id="MobiDB-lite"/>
    </source>
</evidence>
<dbReference type="OrthoDB" id="5448087at2"/>
<dbReference type="PRINTS" id="PR00344">
    <property type="entry name" value="BCTRLSENSOR"/>
</dbReference>
<reference evidence="8 9" key="1">
    <citation type="submission" date="2018-06" db="EMBL/GenBank/DDBJ databases">
        <title>Lujinxingia sediminis gen. nov. sp. nov., a new facultative anaerobic member of the class Deltaproteobacteria, and proposal of Lujinxingaceae fam. nov.</title>
        <authorList>
            <person name="Guo L.-Y."/>
            <person name="Li C.-M."/>
            <person name="Wang S."/>
            <person name="Du Z.-J."/>
        </authorList>
    </citation>
    <scope>NUCLEOTIDE SEQUENCE [LARGE SCALE GENOMIC DNA]</scope>
    <source>
        <strain evidence="8 9">FA350</strain>
    </source>
</reference>
<keyword evidence="5" id="KW-0418">Kinase</keyword>
<dbReference type="Gene3D" id="3.30.565.10">
    <property type="entry name" value="Histidine kinase-like ATPase, C-terminal domain"/>
    <property type="match status" value="1"/>
</dbReference>
<dbReference type="EC" id="2.7.13.3" evidence="2"/>
<keyword evidence="6" id="KW-0067">ATP-binding</keyword>
<dbReference type="PANTHER" id="PTHR44936">
    <property type="entry name" value="SENSOR PROTEIN CREC"/>
    <property type="match status" value="1"/>
</dbReference>
<dbReference type="InterPro" id="IPR050980">
    <property type="entry name" value="2C_sensor_his_kinase"/>
</dbReference>
<evidence type="ECO:0000256" key="4">
    <source>
        <dbReference type="ARBA" id="ARBA00022741"/>
    </source>
</evidence>
<dbReference type="InterPro" id="IPR004358">
    <property type="entry name" value="Sig_transdc_His_kin-like_C"/>
</dbReference>
<sequence>MILPAGRDNSELIRKTTDGQSDDETLTSKPRNPFPGGLLVLGPDGRIVEAPAFFYEILELDHRSAPSIYHLFDPDDPPYMSFARVVRRANGVIEYHVAVNGCLGGIKGFRYWGLPAASASQRARASTFYITDESAVIQGYEWERRRVRREILHDVQTTVSEFLSQKLAGIRALAEVLRDVPDAAEETGVRIVMGLDGLRAALAKMGKTSMVNLFGPASDQPLRVLEMADILSVWSNGKVPIRCTVRYADEEAFIAASLLEGVLLPVVTNALEATLNNDPVRIDITQIDENMVEFRVKDSGPGLTRADRDRCEDPFFSTKSGHLGLGLTHASEILQRVGGEWSFDGSGMRGTTVVVRLPLTSGDHFLS</sequence>
<dbReference type="GO" id="GO:0000155">
    <property type="term" value="F:phosphorelay sensor kinase activity"/>
    <property type="evidence" value="ECO:0007669"/>
    <property type="project" value="TreeGrafter"/>
</dbReference>
<dbReference type="KEGG" id="bsed:DN745_08750"/>
<dbReference type="SMART" id="SM00387">
    <property type="entry name" value="HATPase_c"/>
    <property type="match status" value="1"/>
</dbReference>
<keyword evidence="9" id="KW-1185">Reference proteome</keyword>
<dbReference type="AlphaFoldDB" id="A0A2Z4FKC7"/>
<dbReference type="EMBL" id="CP030032">
    <property type="protein sequence ID" value="AWV89421.1"/>
    <property type="molecule type" value="Genomic_DNA"/>
</dbReference>
<dbReference type="PANTHER" id="PTHR44936:SF10">
    <property type="entry name" value="SENSOR PROTEIN RSTB"/>
    <property type="match status" value="1"/>
</dbReference>
<dbReference type="Pfam" id="PF02518">
    <property type="entry name" value="HATPase_c"/>
    <property type="match status" value="1"/>
</dbReference>
<keyword evidence="3" id="KW-0808">Transferase</keyword>
<dbReference type="Proteomes" id="UP000249799">
    <property type="component" value="Chromosome"/>
</dbReference>
<name>A0A2Z4FKC7_9DELT</name>
<evidence type="ECO:0000256" key="1">
    <source>
        <dbReference type="ARBA" id="ARBA00000085"/>
    </source>
</evidence>
<protein>
    <recommendedName>
        <fullName evidence="2">histidine kinase</fullName>
        <ecNumber evidence="2">2.7.13.3</ecNumber>
    </recommendedName>
</protein>